<gene>
    <name evidence="1" type="ORF">AVEN_3324_1</name>
</gene>
<sequence>MEKNTHISPSSCDDILNFLSFLGDHSSNLRASTFSSEHFAFPHTNEWYLKFHSIRNSIPADFPRRLVIQMAEYARLCRCRQGSKGMDNV</sequence>
<keyword evidence="2" id="KW-1185">Reference proteome</keyword>
<comment type="caution">
    <text evidence="1">The sequence shown here is derived from an EMBL/GenBank/DDBJ whole genome shotgun (WGS) entry which is preliminary data.</text>
</comment>
<name>A0A4Y2VG08_ARAVE</name>
<evidence type="ECO:0000313" key="1">
    <source>
        <dbReference type="EMBL" id="GBO24223.1"/>
    </source>
</evidence>
<feature type="non-terminal residue" evidence="1">
    <location>
        <position position="89"/>
    </location>
</feature>
<dbReference type="Proteomes" id="UP000499080">
    <property type="component" value="Unassembled WGS sequence"/>
</dbReference>
<reference evidence="1 2" key="1">
    <citation type="journal article" date="2019" name="Sci. Rep.">
        <title>Orb-weaving spider Araneus ventricosus genome elucidates the spidroin gene catalogue.</title>
        <authorList>
            <person name="Kono N."/>
            <person name="Nakamura H."/>
            <person name="Ohtoshi R."/>
            <person name="Moran D.A.P."/>
            <person name="Shinohara A."/>
            <person name="Yoshida Y."/>
            <person name="Fujiwara M."/>
            <person name="Mori M."/>
            <person name="Tomita M."/>
            <person name="Arakawa K."/>
        </authorList>
    </citation>
    <scope>NUCLEOTIDE SEQUENCE [LARGE SCALE GENOMIC DNA]</scope>
</reference>
<accession>A0A4Y2VG08</accession>
<dbReference type="EMBL" id="BGPR01047211">
    <property type="protein sequence ID" value="GBO24223.1"/>
    <property type="molecule type" value="Genomic_DNA"/>
</dbReference>
<evidence type="ECO:0000313" key="2">
    <source>
        <dbReference type="Proteomes" id="UP000499080"/>
    </source>
</evidence>
<organism evidence="1 2">
    <name type="scientific">Araneus ventricosus</name>
    <name type="common">Orbweaver spider</name>
    <name type="synonym">Epeira ventricosa</name>
    <dbReference type="NCBI Taxonomy" id="182803"/>
    <lineage>
        <taxon>Eukaryota</taxon>
        <taxon>Metazoa</taxon>
        <taxon>Ecdysozoa</taxon>
        <taxon>Arthropoda</taxon>
        <taxon>Chelicerata</taxon>
        <taxon>Arachnida</taxon>
        <taxon>Araneae</taxon>
        <taxon>Araneomorphae</taxon>
        <taxon>Entelegynae</taxon>
        <taxon>Araneoidea</taxon>
        <taxon>Araneidae</taxon>
        <taxon>Araneus</taxon>
    </lineage>
</organism>
<dbReference type="AlphaFoldDB" id="A0A4Y2VG08"/>
<proteinExistence type="predicted"/>
<protein>
    <submittedName>
        <fullName evidence="1">Uncharacterized protein</fullName>
    </submittedName>
</protein>